<feature type="domain" description="DUF302" evidence="1">
    <location>
        <begin position="20"/>
        <end position="82"/>
    </location>
</feature>
<reference evidence="2 3" key="1">
    <citation type="journal article" date="2012" name="J. Bacteriol.">
        <title>Genome sequence of "Candidatus Nitrosopumilus salaria" BD31, an ammonia-oxidizing archaeon from the San Francisco Bay estuary.</title>
        <authorList>
            <person name="Mosier A.C."/>
            <person name="Allen E.E."/>
            <person name="Kim M."/>
            <person name="Ferriera S."/>
            <person name="Francis C.A."/>
        </authorList>
    </citation>
    <scope>NUCLEOTIDE SEQUENCE [LARGE SCALE GENOMIC DNA]</scope>
    <source>
        <strain evidence="2 3">BD31</strain>
    </source>
</reference>
<dbReference type="Pfam" id="PF03625">
    <property type="entry name" value="DUF302"/>
    <property type="match status" value="1"/>
</dbReference>
<dbReference type="PANTHER" id="PTHR38342:SF1">
    <property type="entry name" value="SLR5037 PROTEIN"/>
    <property type="match status" value="1"/>
</dbReference>
<protein>
    <recommendedName>
        <fullName evidence="1">DUF302 domain-containing protein</fullName>
    </recommendedName>
</protein>
<dbReference type="InterPro" id="IPR005180">
    <property type="entry name" value="DUF302"/>
</dbReference>
<organism evidence="2 3">
    <name type="scientific">Candidatus Nitrosopumilus salarius BD31</name>
    <dbReference type="NCBI Taxonomy" id="859350"/>
    <lineage>
        <taxon>Archaea</taxon>
        <taxon>Nitrososphaerota</taxon>
        <taxon>Nitrososphaeria</taxon>
        <taxon>Nitrosopumilales</taxon>
        <taxon>Nitrosopumilaceae</taxon>
        <taxon>Nitrosopumilus</taxon>
    </lineage>
</organism>
<proteinExistence type="predicted"/>
<gene>
    <name evidence="2" type="ORF">BD31_I0964</name>
</gene>
<dbReference type="SUPFAM" id="SSF103247">
    <property type="entry name" value="TT1751-like"/>
    <property type="match status" value="1"/>
</dbReference>
<dbReference type="AlphaFoldDB" id="I3D3V4"/>
<evidence type="ECO:0000313" key="3">
    <source>
        <dbReference type="Proteomes" id="UP000003423"/>
    </source>
</evidence>
<name>I3D3V4_9ARCH</name>
<sequence>MVENLTTNLKEIGFGVLGILDFQKIFQSKGLVFDRQYKLLEVCNPIAAKTILDSNPELGLMLPCTIAVYSDEGHTVISLAKPSSILSITSDDSFKQLGLEIETKLIQSIDKIK</sequence>
<dbReference type="Proteomes" id="UP000003423">
    <property type="component" value="Unassembled WGS sequence"/>
</dbReference>
<evidence type="ECO:0000313" key="2">
    <source>
        <dbReference type="EMBL" id="EIJ66397.1"/>
    </source>
</evidence>
<accession>I3D3V4</accession>
<dbReference type="PIRSF" id="PIRSF021774">
    <property type="entry name" value="UCP021774"/>
    <property type="match status" value="1"/>
</dbReference>
<dbReference type="PANTHER" id="PTHR38342">
    <property type="entry name" value="SLR5037 PROTEIN"/>
    <property type="match status" value="1"/>
</dbReference>
<evidence type="ECO:0000259" key="1">
    <source>
        <dbReference type="Pfam" id="PF03625"/>
    </source>
</evidence>
<keyword evidence="3" id="KW-1185">Reference proteome</keyword>
<dbReference type="CDD" id="cd14797">
    <property type="entry name" value="DUF302"/>
    <property type="match status" value="1"/>
</dbReference>
<comment type="caution">
    <text evidence="2">The sequence shown here is derived from an EMBL/GenBank/DDBJ whole genome shotgun (WGS) entry which is preliminary data.</text>
</comment>
<dbReference type="RefSeq" id="WP_008298194.1">
    <property type="nucleotide sequence ID" value="NZ_AEXL02000062.1"/>
</dbReference>
<dbReference type="PATRIC" id="fig|859350.6.peg.592"/>
<dbReference type="Gene3D" id="3.30.310.70">
    <property type="entry name" value="TT1751-like domain"/>
    <property type="match status" value="1"/>
</dbReference>
<dbReference type="EMBL" id="AEXL02000062">
    <property type="protein sequence ID" value="EIJ66397.1"/>
    <property type="molecule type" value="Genomic_DNA"/>
</dbReference>
<dbReference type="InterPro" id="IPR016796">
    <property type="entry name" value="UCP021774"/>
</dbReference>
<dbReference type="InterPro" id="IPR035923">
    <property type="entry name" value="TT1751-like_sf"/>
</dbReference>